<evidence type="ECO:0000313" key="6">
    <source>
        <dbReference type="Proteomes" id="UP000245202"/>
    </source>
</evidence>
<dbReference type="AlphaFoldDB" id="A0A2R5EWY9"/>
<comment type="caution">
    <text evidence="5">The sequence shown here is derived from an EMBL/GenBank/DDBJ whole genome shotgun (WGS) entry which is preliminary data.</text>
</comment>
<dbReference type="InterPro" id="IPR052369">
    <property type="entry name" value="UG_Glycosaminoglycan_Hydrolase"/>
</dbReference>
<feature type="binding site" evidence="4">
    <location>
        <position position="174"/>
    </location>
    <ligand>
        <name>substrate</name>
    </ligand>
</feature>
<dbReference type="InterPro" id="IPR012341">
    <property type="entry name" value="6hp_glycosidase-like_sf"/>
</dbReference>
<evidence type="ECO:0000256" key="4">
    <source>
        <dbReference type="PIRSR" id="PIRSR610905-2"/>
    </source>
</evidence>
<dbReference type="Gene3D" id="1.50.10.10">
    <property type="match status" value="1"/>
</dbReference>
<feature type="binding site" evidence="4">
    <location>
        <position position="232"/>
    </location>
    <ligand>
        <name>substrate</name>
    </ligand>
</feature>
<name>A0A2R5EWY9_9BACL</name>
<dbReference type="PANTHER" id="PTHR36845">
    <property type="entry name" value="HYDROLASE, PUTATIVE (AFU_ORTHOLOGUE AFUA_7G05090)-RELATED"/>
    <property type="match status" value="1"/>
</dbReference>
<dbReference type="RefSeq" id="WP_108995558.1">
    <property type="nucleotide sequence ID" value="NZ_BDQX01000390.1"/>
</dbReference>
<reference evidence="5 6" key="1">
    <citation type="submission" date="2017-08" db="EMBL/GenBank/DDBJ databases">
        <title>Substantial Increase in Enzyme Production by Combined Drug-Resistance Mutations in Paenibacillus agaridevorans.</title>
        <authorList>
            <person name="Tanaka Y."/>
            <person name="Funane K."/>
            <person name="Hosaka T."/>
            <person name="Shiwa Y."/>
            <person name="Fujita N."/>
            <person name="Miyazaki T."/>
            <person name="Yoshikawa H."/>
            <person name="Murakami K."/>
            <person name="Kasahara K."/>
            <person name="Inaoka T."/>
            <person name="Hiraga Y."/>
            <person name="Ochi K."/>
        </authorList>
    </citation>
    <scope>NUCLEOTIDE SEQUENCE [LARGE SCALE GENOMIC DNA]</scope>
    <source>
        <strain evidence="5 6">T-3040</strain>
    </source>
</reference>
<dbReference type="GO" id="GO:0052757">
    <property type="term" value="F:chondroitin hydrolase activity"/>
    <property type="evidence" value="ECO:0007669"/>
    <property type="project" value="TreeGrafter"/>
</dbReference>
<evidence type="ECO:0000256" key="1">
    <source>
        <dbReference type="ARBA" id="ARBA00022801"/>
    </source>
</evidence>
<dbReference type="GO" id="GO:0000272">
    <property type="term" value="P:polysaccharide catabolic process"/>
    <property type="evidence" value="ECO:0007669"/>
    <property type="project" value="TreeGrafter"/>
</dbReference>
<sequence length="387" mass="44552">MKETITGPIEAKLEQAWQVGIKKIYAGIAQFPGGLREIAESKDGRYFEESYESMLDFYHIGCWVPSFFTGWALIAYESSDDRSLLRWANGLQGSYEKKVFEHADNTMHDLGFLYSPYCVKLYKLIGDLNHRKTALRSAEVLASRYVVKGEYLKAWGRMDENDPSSWGSGIAIIDTMMNLPLLFWATEETGNYYYRDIAIKHADMTMKRMVRPDGSVYHAYRFDSDTGQPVGGDNHCGHSVESYWARGTTWAMYGFAIAYRYTGNRLYLETAIRLSEHFISQLDDKIVPVWDFRLPEQEPDHRDSSAAAIAANAFMEILRFDPGNVLLKEWTDRLLLKLSEEAYTDYNPDCPGLLQQSNGKRMYTIYGDYFFMEALSKRLSKPLTDCW</sequence>
<organism evidence="5 6">
    <name type="scientific">Paenibacillus agaridevorans</name>
    <dbReference type="NCBI Taxonomy" id="171404"/>
    <lineage>
        <taxon>Bacteria</taxon>
        <taxon>Bacillati</taxon>
        <taxon>Bacillota</taxon>
        <taxon>Bacilli</taxon>
        <taxon>Bacillales</taxon>
        <taxon>Paenibacillaceae</taxon>
        <taxon>Paenibacillus</taxon>
    </lineage>
</organism>
<dbReference type="InterPro" id="IPR010905">
    <property type="entry name" value="Glyco_hydro_88"/>
</dbReference>
<feature type="active site" description="Proton donor" evidence="3">
    <location>
        <position position="174"/>
    </location>
</feature>
<feature type="binding site" evidence="4">
    <location>
        <position position="250"/>
    </location>
    <ligand>
        <name>substrate</name>
    </ligand>
</feature>
<feature type="binding site" evidence="4">
    <location>
        <position position="246"/>
    </location>
    <ligand>
        <name>substrate</name>
    </ligand>
</feature>
<dbReference type="PANTHER" id="PTHR36845:SF1">
    <property type="entry name" value="HYDROLASE, PUTATIVE (AFU_ORTHOLOGUE AFUA_7G05090)-RELATED"/>
    <property type="match status" value="1"/>
</dbReference>
<accession>A0A2R5EWY9</accession>
<gene>
    <name evidence="5" type="ORF">PAT3040_06008</name>
</gene>
<keyword evidence="1 5" id="KW-0378">Hydrolase</keyword>
<dbReference type="Proteomes" id="UP000245202">
    <property type="component" value="Unassembled WGS sequence"/>
</dbReference>
<dbReference type="SUPFAM" id="SSF48208">
    <property type="entry name" value="Six-hairpin glycosidases"/>
    <property type="match status" value="1"/>
</dbReference>
<dbReference type="EMBL" id="BDQX01000390">
    <property type="protein sequence ID" value="GBG11216.1"/>
    <property type="molecule type" value="Genomic_DNA"/>
</dbReference>
<proteinExistence type="inferred from homology"/>
<keyword evidence="6" id="KW-1185">Reference proteome</keyword>
<comment type="similarity">
    <text evidence="2">Belongs to the glycosyl hydrolase 88 family.</text>
</comment>
<evidence type="ECO:0000256" key="3">
    <source>
        <dbReference type="PIRSR" id="PIRSR610905-1"/>
    </source>
</evidence>
<feature type="binding site" evidence="4">
    <location>
        <position position="109"/>
    </location>
    <ligand>
        <name>substrate</name>
    </ligand>
</feature>
<dbReference type="Pfam" id="PF07470">
    <property type="entry name" value="Glyco_hydro_88"/>
    <property type="match status" value="1"/>
</dbReference>
<protein>
    <submittedName>
        <fullName evidence="5">Glycosyl hydrolase family 88</fullName>
    </submittedName>
</protein>
<dbReference type="InterPro" id="IPR008928">
    <property type="entry name" value="6-hairpin_glycosidase_sf"/>
</dbReference>
<evidence type="ECO:0000313" key="5">
    <source>
        <dbReference type="EMBL" id="GBG11216.1"/>
    </source>
</evidence>
<evidence type="ECO:0000256" key="2">
    <source>
        <dbReference type="ARBA" id="ARBA00038358"/>
    </source>
</evidence>
<feature type="active site" description="Nucleophile" evidence="3">
    <location>
        <position position="109"/>
    </location>
</feature>